<dbReference type="PANTHER" id="PTHR43072:SF23">
    <property type="entry name" value="UPF0039 PROTEIN C11D3.02C"/>
    <property type="match status" value="1"/>
</dbReference>
<dbReference type="GO" id="GO:0016747">
    <property type="term" value="F:acyltransferase activity, transferring groups other than amino-acyl groups"/>
    <property type="evidence" value="ECO:0007669"/>
    <property type="project" value="InterPro"/>
</dbReference>
<keyword evidence="1 4" id="KW-0808">Transferase</keyword>
<dbReference type="Proteomes" id="UP000273158">
    <property type="component" value="Unassembled WGS sequence"/>
</dbReference>
<dbReference type="PROSITE" id="PS51186">
    <property type="entry name" value="GNAT"/>
    <property type="match status" value="1"/>
</dbReference>
<dbReference type="EMBL" id="RCDB01000002">
    <property type="protein sequence ID" value="RLK49039.1"/>
    <property type="molecule type" value="Genomic_DNA"/>
</dbReference>
<dbReference type="Gene3D" id="3.40.630.30">
    <property type="match status" value="1"/>
</dbReference>
<protein>
    <submittedName>
        <fullName evidence="4">Phosphinothricin acetyltransferase</fullName>
    </submittedName>
</protein>
<accession>A0A498C1N9</accession>
<evidence type="ECO:0000313" key="5">
    <source>
        <dbReference type="Proteomes" id="UP000273158"/>
    </source>
</evidence>
<dbReference type="CDD" id="cd04301">
    <property type="entry name" value="NAT_SF"/>
    <property type="match status" value="1"/>
</dbReference>
<dbReference type="InterPro" id="IPR016181">
    <property type="entry name" value="Acyl_CoA_acyltransferase"/>
</dbReference>
<proteinExistence type="predicted"/>
<evidence type="ECO:0000259" key="3">
    <source>
        <dbReference type="PROSITE" id="PS51186"/>
    </source>
</evidence>
<evidence type="ECO:0000313" key="4">
    <source>
        <dbReference type="EMBL" id="RLK49039.1"/>
    </source>
</evidence>
<evidence type="ECO:0000256" key="2">
    <source>
        <dbReference type="ARBA" id="ARBA00023315"/>
    </source>
</evidence>
<dbReference type="SUPFAM" id="SSF55729">
    <property type="entry name" value="Acyl-CoA N-acyltransferases (Nat)"/>
    <property type="match status" value="1"/>
</dbReference>
<reference evidence="4 5" key="1">
    <citation type="journal article" date="2015" name="Stand. Genomic Sci.">
        <title>Genomic Encyclopedia of Bacterial and Archaeal Type Strains, Phase III: the genomes of soil and plant-associated and newly described type strains.</title>
        <authorList>
            <person name="Whitman W.B."/>
            <person name="Woyke T."/>
            <person name="Klenk H.P."/>
            <person name="Zhou Y."/>
            <person name="Lilburn T.G."/>
            <person name="Beck B.J."/>
            <person name="De Vos P."/>
            <person name="Vandamme P."/>
            <person name="Eisen J.A."/>
            <person name="Garrity G."/>
            <person name="Hugenholtz P."/>
            <person name="Kyrpides N.C."/>
        </authorList>
    </citation>
    <scope>NUCLEOTIDE SEQUENCE [LARGE SCALE GENOMIC DNA]</scope>
    <source>
        <strain evidence="4 5">S2T63</strain>
    </source>
</reference>
<feature type="domain" description="N-acetyltransferase" evidence="3">
    <location>
        <begin position="15"/>
        <end position="172"/>
    </location>
</feature>
<name>A0A498C1N9_9MICO</name>
<dbReference type="PANTHER" id="PTHR43072">
    <property type="entry name" value="N-ACETYLTRANSFERASE"/>
    <property type="match status" value="1"/>
</dbReference>
<keyword evidence="2" id="KW-0012">Acyltransferase</keyword>
<gene>
    <name evidence="4" type="ORF">C7474_1170</name>
</gene>
<dbReference type="InterPro" id="IPR000182">
    <property type="entry name" value="GNAT_dom"/>
</dbReference>
<sequence length="186" mass="20410">MFHGLRQRERLLRVTAIRPMAAADWPQVEAIFAAGIAGGEATFETSVPSWEHFDSGKIDEARLVAVDDAGIVIGWAAAAPVSTRAVYRGVIEHSVYIHPAHRAQGVGRLLLTAFIDAAEAAGYWMVQASIFPENTTSLRLHERAGFRVVGRRERIARSQLGAHAGCWRDTIIVERRSTRNGNETPA</sequence>
<organism evidence="4 5">
    <name type="scientific">Microbacterium telephonicum</name>
    <dbReference type="NCBI Taxonomy" id="1714841"/>
    <lineage>
        <taxon>Bacteria</taxon>
        <taxon>Bacillati</taxon>
        <taxon>Actinomycetota</taxon>
        <taxon>Actinomycetes</taxon>
        <taxon>Micrococcales</taxon>
        <taxon>Microbacteriaceae</taxon>
        <taxon>Microbacterium</taxon>
    </lineage>
</organism>
<evidence type="ECO:0000256" key="1">
    <source>
        <dbReference type="ARBA" id="ARBA00022679"/>
    </source>
</evidence>
<comment type="caution">
    <text evidence="4">The sequence shown here is derived from an EMBL/GenBank/DDBJ whole genome shotgun (WGS) entry which is preliminary data.</text>
</comment>
<keyword evidence="5" id="KW-1185">Reference proteome</keyword>
<dbReference type="AlphaFoldDB" id="A0A498C1N9"/>
<dbReference type="Pfam" id="PF00583">
    <property type="entry name" value="Acetyltransf_1"/>
    <property type="match status" value="1"/>
</dbReference>